<name>A0A9D2YH42_NOTFU</name>
<sequence>MHQGVYLRLFWLFLLFRIGSCFPADYKDGHTDDNATIVGLDSSQISDPEFEFLPSKNESSLEEMAPYTVERENKTSNLTSQSDISPKVFHFGPFENQKHGFSEQRWRNQHTGSFDSEPSSTWYRPPYFHKMPYAGAGSYPYIYGSGSMGHPYYSYGGIHGSPPYGYSYDASGFHYGYGSGEGSHPYSYGATESPPYGHGPGYVTATHEYGSGSPGYALGTHGYGPGADQSHQAHGSRTAGSAHGYWSQQHAIVDPELVLIGNILMRVRQMPLAQAWRTSEAPVNWFNKPPVNPSSLVSQYNSGYQRARDLDSNSRYTKETLDPTSEPEIQTQQQMVPTNFQ</sequence>
<comment type="caution">
    <text evidence="3">The sequence shown here is derived from an EMBL/GenBank/DDBJ whole genome shotgun (WGS) entry which is preliminary data.</text>
</comment>
<feature type="region of interest" description="Disordered" evidence="1">
    <location>
        <begin position="220"/>
        <end position="241"/>
    </location>
</feature>
<feature type="signal peptide" evidence="2">
    <location>
        <begin position="1"/>
        <end position="21"/>
    </location>
</feature>
<gene>
    <name evidence="3" type="ORF">G4P62_003144</name>
</gene>
<dbReference type="Proteomes" id="UP000822369">
    <property type="component" value="Chromosome 6"/>
</dbReference>
<evidence type="ECO:0000256" key="2">
    <source>
        <dbReference type="SAM" id="SignalP"/>
    </source>
</evidence>
<dbReference type="EMBL" id="JAAVVJ010000006">
    <property type="protein sequence ID" value="KAF7220505.1"/>
    <property type="molecule type" value="Genomic_DNA"/>
</dbReference>
<dbReference type="KEGG" id="nfu:107376084"/>
<evidence type="ECO:0000256" key="1">
    <source>
        <dbReference type="SAM" id="MobiDB-lite"/>
    </source>
</evidence>
<dbReference type="OrthoDB" id="8447124at2759"/>
<organism evidence="3 4">
    <name type="scientific">Nothobranchius furzeri</name>
    <name type="common">Turquoise killifish</name>
    <dbReference type="NCBI Taxonomy" id="105023"/>
    <lineage>
        <taxon>Eukaryota</taxon>
        <taxon>Metazoa</taxon>
        <taxon>Chordata</taxon>
        <taxon>Craniata</taxon>
        <taxon>Vertebrata</taxon>
        <taxon>Euteleostomi</taxon>
        <taxon>Actinopterygii</taxon>
        <taxon>Neopterygii</taxon>
        <taxon>Teleostei</taxon>
        <taxon>Neoteleostei</taxon>
        <taxon>Acanthomorphata</taxon>
        <taxon>Ovalentaria</taxon>
        <taxon>Atherinomorphae</taxon>
        <taxon>Cyprinodontiformes</taxon>
        <taxon>Nothobranchiidae</taxon>
        <taxon>Nothobranchius</taxon>
    </lineage>
</organism>
<feature type="region of interest" description="Disordered" evidence="1">
    <location>
        <begin position="307"/>
        <end position="341"/>
    </location>
</feature>
<protein>
    <submittedName>
        <fullName evidence="3">LOC107376084-like protein</fullName>
    </submittedName>
</protein>
<reference evidence="3" key="1">
    <citation type="submission" date="2020-03" db="EMBL/GenBank/DDBJ databases">
        <title>Intra-Species Differences in Population Size shape Life History and Genome Evolution.</title>
        <authorList>
            <person name="Willemsen D."/>
            <person name="Cui R."/>
            <person name="Valenzano D.R."/>
        </authorList>
    </citation>
    <scope>NUCLEOTIDE SEQUENCE</scope>
    <source>
        <strain evidence="3">GRZ</strain>
        <tissue evidence="3">Whole</tissue>
    </source>
</reference>
<feature type="compositionally biased region" description="Basic and acidic residues" evidence="1">
    <location>
        <begin position="307"/>
        <end position="321"/>
    </location>
</feature>
<keyword evidence="2" id="KW-0732">Signal</keyword>
<feature type="chain" id="PRO_5038351576" evidence="2">
    <location>
        <begin position="22"/>
        <end position="341"/>
    </location>
</feature>
<feature type="compositionally biased region" description="Polar residues" evidence="1">
    <location>
        <begin position="229"/>
        <end position="239"/>
    </location>
</feature>
<evidence type="ECO:0000313" key="4">
    <source>
        <dbReference type="Proteomes" id="UP000822369"/>
    </source>
</evidence>
<dbReference type="AlphaFoldDB" id="A0A9D2YH42"/>
<accession>A0A9D2YH42</accession>
<feature type="compositionally biased region" description="Polar residues" evidence="1">
    <location>
        <begin position="327"/>
        <end position="341"/>
    </location>
</feature>
<evidence type="ECO:0000313" key="3">
    <source>
        <dbReference type="EMBL" id="KAF7220505.1"/>
    </source>
</evidence>
<proteinExistence type="predicted"/>